<protein>
    <submittedName>
        <fullName evidence="2">Uncharacterized protein</fullName>
    </submittedName>
</protein>
<evidence type="ECO:0000313" key="3">
    <source>
        <dbReference type="Proteomes" id="UP000596661"/>
    </source>
</evidence>
<dbReference type="Gramene" id="evm.model.02.1082">
    <property type="protein sequence ID" value="cds.evm.model.02.1082"/>
    <property type="gene ID" value="evm.TU.02.1082"/>
</dbReference>
<dbReference type="Proteomes" id="UP000596661">
    <property type="component" value="Chromosome 2"/>
</dbReference>
<feature type="region of interest" description="Disordered" evidence="1">
    <location>
        <begin position="1"/>
        <end position="23"/>
    </location>
</feature>
<evidence type="ECO:0000256" key="1">
    <source>
        <dbReference type="SAM" id="MobiDB-lite"/>
    </source>
</evidence>
<feature type="compositionally biased region" description="Basic and acidic residues" evidence="1">
    <location>
        <begin position="64"/>
        <end position="78"/>
    </location>
</feature>
<accession>A0A803NS65</accession>
<reference evidence="2" key="2">
    <citation type="submission" date="2021-03" db="UniProtKB">
        <authorList>
            <consortium name="EnsemblPlants"/>
        </authorList>
    </citation>
    <scope>IDENTIFICATION</scope>
</reference>
<feature type="compositionally biased region" description="Basic and acidic residues" evidence="1">
    <location>
        <begin position="1"/>
        <end position="22"/>
    </location>
</feature>
<organism evidence="2 3">
    <name type="scientific">Cannabis sativa</name>
    <name type="common">Hemp</name>
    <name type="synonym">Marijuana</name>
    <dbReference type="NCBI Taxonomy" id="3483"/>
    <lineage>
        <taxon>Eukaryota</taxon>
        <taxon>Viridiplantae</taxon>
        <taxon>Streptophyta</taxon>
        <taxon>Embryophyta</taxon>
        <taxon>Tracheophyta</taxon>
        <taxon>Spermatophyta</taxon>
        <taxon>Magnoliopsida</taxon>
        <taxon>eudicotyledons</taxon>
        <taxon>Gunneridae</taxon>
        <taxon>Pentapetalae</taxon>
        <taxon>rosids</taxon>
        <taxon>fabids</taxon>
        <taxon>Rosales</taxon>
        <taxon>Cannabaceae</taxon>
        <taxon>Cannabis</taxon>
    </lineage>
</organism>
<dbReference type="AlphaFoldDB" id="A0A803NS65"/>
<reference evidence="2" key="1">
    <citation type="submission" date="2018-11" db="EMBL/GenBank/DDBJ databases">
        <authorList>
            <person name="Grassa J C."/>
        </authorList>
    </citation>
    <scope>NUCLEOTIDE SEQUENCE [LARGE SCALE GENOMIC DNA]</scope>
</reference>
<sequence>MDVKNGKEDNPGGHGDGSRMVDVDETPLVKISGGSGAIGGDEAPVVKISVETIVDVGETNGAVEDGHSKISKGAGKDA</sequence>
<proteinExistence type="predicted"/>
<feature type="region of interest" description="Disordered" evidence="1">
    <location>
        <begin position="58"/>
        <end position="78"/>
    </location>
</feature>
<evidence type="ECO:0000313" key="2">
    <source>
        <dbReference type="EnsemblPlants" id="cds.evm.model.02.1082"/>
    </source>
</evidence>
<dbReference type="EMBL" id="UZAU01000157">
    <property type="status" value="NOT_ANNOTATED_CDS"/>
    <property type="molecule type" value="Genomic_DNA"/>
</dbReference>
<dbReference type="EnsemblPlants" id="evm.model.02.1082">
    <property type="protein sequence ID" value="cds.evm.model.02.1082"/>
    <property type="gene ID" value="evm.TU.02.1082"/>
</dbReference>
<keyword evidence="3" id="KW-1185">Reference proteome</keyword>
<name>A0A803NS65_CANSA</name>